<feature type="transmembrane region" description="Helical" evidence="6">
    <location>
        <begin position="336"/>
        <end position="356"/>
    </location>
</feature>
<feature type="region of interest" description="Disordered" evidence="5">
    <location>
        <begin position="467"/>
        <end position="487"/>
    </location>
</feature>
<protein>
    <submittedName>
        <fullName evidence="8">MFS transporter</fullName>
    </submittedName>
</protein>
<feature type="transmembrane region" description="Helical" evidence="6">
    <location>
        <begin position="412"/>
        <end position="434"/>
    </location>
</feature>
<comment type="caution">
    <text evidence="8">The sequence shown here is derived from an EMBL/GenBank/DDBJ whole genome shotgun (WGS) entry which is preliminary data.</text>
</comment>
<feature type="transmembrane region" description="Helical" evidence="6">
    <location>
        <begin position="15"/>
        <end position="42"/>
    </location>
</feature>
<feature type="transmembrane region" description="Helical" evidence="6">
    <location>
        <begin position="440"/>
        <end position="463"/>
    </location>
</feature>
<dbReference type="PANTHER" id="PTHR42718:SF48">
    <property type="entry name" value="CONSERVED TWO-DOMAIN MEMBRANE PROTEIN-RELATED"/>
    <property type="match status" value="1"/>
</dbReference>
<dbReference type="EMBL" id="BAAANY010000038">
    <property type="protein sequence ID" value="GAA1712681.1"/>
    <property type="molecule type" value="Genomic_DNA"/>
</dbReference>
<dbReference type="Gene3D" id="1.20.1720.10">
    <property type="entry name" value="Multidrug resistance protein D"/>
    <property type="match status" value="1"/>
</dbReference>
<feature type="transmembrane region" description="Helical" evidence="6">
    <location>
        <begin position="203"/>
        <end position="222"/>
    </location>
</feature>
<feature type="transmembrane region" description="Helical" evidence="6">
    <location>
        <begin position="143"/>
        <end position="165"/>
    </location>
</feature>
<dbReference type="InterPro" id="IPR020846">
    <property type="entry name" value="MFS_dom"/>
</dbReference>
<keyword evidence="2 6" id="KW-0812">Transmembrane</keyword>
<dbReference type="InterPro" id="IPR036259">
    <property type="entry name" value="MFS_trans_sf"/>
</dbReference>
<evidence type="ECO:0000256" key="4">
    <source>
        <dbReference type="ARBA" id="ARBA00023136"/>
    </source>
</evidence>
<dbReference type="InterPro" id="IPR011701">
    <property type="entry name" value="MFS"/>
</dbReference>
<dbReference type="PROSITE" id="PS00216">
    <property type="entry name" value="SUGAR_TRANSPORT_1"/>
    <property type="match status" value="1"/>
</dbReference>
<evidence type="ECO:0000256" key="2">
    <source>
        <dbReference type="ARBA" id="ARBA00022692"/>
    </source>
</evidence>
<comment type="subcellular location">
    <subcellularLocation>
        <location evidence="1">Cell membrane</location>
        <topology evidence="1">Multi-pass membrane protein</topology>
    </subcellularLocation>
</comment>
<dbReference type="PANTHER" id="PTHR42718">
    <property type="entry name" value="MAJOR FACILITATOR SUPERFAMILY MULTIDRUG TRANSPORTER MFSC"/>
    <property type="match status" value="1"/>
</dbReference>
<organism evidence="8 9">
    <name type="scientific">Fodinicola feengrottensis</name>
    <dbReference type="NCBI Taxonomy" id="435914"/>
    <lineage>
        <taxon>Bacteria</taxon>
        <taxon>Bacillati</taxon>
        <taxon>Actinomycetota</taxon>
        <taxon>Actinomycetes</taxon>
        <taxon>Mycobacteriales</taxon>
        <taxon>Fodinicola</taxon>
    </lineage>
</organism>
<evidence type="ECO:0000256" key="1">
    <source>
        <dbReference type="ARBA" id="ARBA00004651"/>
    </source>
</evidence>
<feature type="transmembrane region" description="Helical" evidence="6">
    <location>
        <begin position="84"/>
        <end position="103"/>
    </location>
</feature>
<feature type="transmembrane region" description="Helical" evidence="6">
    <location>
        <begin position="368"/>
        <end position="391"/>
    </location>
</feature>
<feature type="domain" description="Major facilitator superfamily (MFS) profile" evidence="7">
    <location>
        <begin position="17"/>
        <end position="465"/>
    </location>
</feature>
<accession>A0ABP4UV82</accession>
<keyword evidence="3 6" id="KW-1133">Transmembrane helix</keyword>
<dbReference type="SUPFAM" id="SSF103473">
    <property type="entry name" value="MFS general substrate transporter"/>
    <property type="match status" value="1"/>
</dbReference>
<feature type="transmembrane region" description="Helical" evidence="6">
    <location>
        <begin position="109"/>
        <end position="131"/>
    </location>
</feature>
<evidence type="ECO:0000259" key="7">
    <source>
        <dbReference type="PROSITE" id="PS50850"/>
    </source>
</evidence>
<evidence type="ECO:0000313" key="8">
    <source>
        <dbReference type="EMBL" id="GAA1712681.1"/>
    </source>
</evidence>
<feature type="transmembrane region" description="Helical" evidence="6">
    <location>
        <begin position="171"/>
        <end position="191"/>
    </location>
</feature>
<evidence type="ECO:0000256" key="5">
    <source>
        <dbReference type="SAM" id="MobiDB-lite"/>
    </source>
</evidence>
<keyword evidence="4 6" id="KW-0472">Membrane</keyword>
<dbReference type="CDD" id="cd17321">
    <property type="entry name" value="MFS_MMR_MDR_like"/>
    <property type="match status" value="1"/>
</dbReference>
<feature type="transmembrane region" description="Helical" evidence="6">
    <location>
        <begin position="54"/>
        <end position="72"/>
    </location>
</feature>
<sequence length="487" mass="50392">MTLLTGPPATSRRGWFSFAIVSVAIYASLLDTFIVNLAFSAIQKDFPGSGLADLSWIFTAYAIVFAALLVPSGRISDAIGRKRMFLLGLGLFVAASAACAIAISPAMLIAARILQAAGAALFTPAALAVVLPEFPPQRRAAVFGAWAAVGGAGAASGPLLGAVLVQFDWRWIFLVNLPLGMASLILGSLRLRESRDRREWQLPDLWGTAGLIVGVTALTLTIDKFGQWSLPTTLITAAIAAAILLAVVGRSLRHRSPALEIGLLRRRTFLFAVSSALLFSVSFAAGILAGAQFLPLHWHQSILATGLQLSPGPIMAACVAIPSSRLLGPRLGPHRVGAIGGLLMAAGAVWLTGRIGPTPAYVSELLPAQLLTGMGVGMTIPSFVSVALSVVDPARISTAVGISSMFQQMGSAFGAAAFVSIVGNPAAAEPIAAINAFHRGWLFVAGMAILSAVVLLSSGFTPYERRSATHPAKDGGSKAATAGSSPV</sequence>
<dbReference type="Pfam" id="PF07690">
    <property type="entry name" value="MFS_1"/>
    <property type="match status" value="1"/>
</dbReference>
<evidence type="ECO:0000256" key="6">
    <source>
        <dbReference type="SAM" id="Phobius"/>
    </source>
</evidence>
<dbReference type="RefSeq" id="WP_344314606.1">
    <property type="nucleotide sequence ID" value="NZ_BAAANY010000038.1"/>
</dbReference>
<keyword evidence="9" id="KW-1185">Reference proteome</keyword>
<gene>
    <name evidence="8" type="ORF">GCM10009765_72190</name>
</gene>
<dbReference type="PROSITE" id="PS50850">
    <property type="entry name" value="MFS"/>
    <property type="match status" value="1"/>
</dbReference>
<name>A0ABP4UV82_9ACTN</name>
<feature type="compositionally biased region" description="Basic and acidic residues" evidence="5">
    <location>
        <begin position="467"/>
        <end position="476"/>
    </location>
</feature>
<proteinExistence type="predicted"/>
<feature type="transmembrane region" description="Helical" evidence="6">
    <location>
        <begin position="228"/>
        <end position="248"/>
    </location>
</feature>
<evidence type="ECO:0000313" key="9">
    <source>
        <dbReference type="Proteomes" id="UP001500618"/>
    </source>
</evidence>
<evidence type="ECO:0000256" key="3">
    <source>
        <dbReference type="ARBA" id="ARBA00022989"/>
    </source>
</evidence>
<dbReference type="Proteomes" id="UP001500618">
    <property type="component" value="Unassembled WGS sequence"/>
</dbReference>
<dbReference type="Gene3D" id="1.20.1250.20">
    <property type="entry name" value="MFS general substrate transporter like domains"/>
    <property type="match status" value="1"/>
</dbReference>
<reference evidence="9" key="1">
    <citation type="journal article" date="2019" name="Int. J. Syst. Evol. Microbiol.">
        <title>The Global Catalogue of Microorganisms (GCM) 10K type strain sequencing project: providing services to taxonomists for standard genome sequencing and annotation.</title>
        <authorList>
            <consortium name="The Broad Institute Genomics Platform"/>
            <consortium name="The Broad Institute Genome Sequencing Center for Infectious Disease"/>
            <person name="Wu L."/>
            <person name="Ma J."/>
        </authorList>
    </citation>
    <scope>NUCLEOTIDE SEQUENCE [LARGE SCALE GENOMIC DNA]</scope>
    <source>
        <strain evidence="9">JCM 14718</strain>
    </source>
</reference>
<feature type="transmembrane region" description="Helical" evidence="6">
    <location>
        <begin position="269"/>
        <end position="290"/>
    </location>
</feature>
<dbReference type="InterPro" id="IPR005829">
    <property type="entry name" value="Sugar_transporter_CS"/>
</dbReference>
<feature type="transmembrane region" description="Helical" evidence="6">
    <location>
        <begin position="302"/>
        <end position="324"/>
    </location>
</feature>